<dbReference type="STRING" id="215200.SAMN05216454_10754"/>
<feature type="transmembrane region" description="Helical" evidence="1">
    <location>
        <begin position="313"/>
        <end position="332"/>
    </location>
</feature>
<dbReference type="InterPro" id="IPR045691">
    <property type="entry name" value="DUF6056"/>
</dbReference>
<keyword evidence="1" id="KW-1133">Transmembrane helix</keyword>
<dbReference type="Pfam" id="PF19528">
    <property type="entry name" value="DUF6056"/>
    <property type="match status" value="2"/>
</dbReference>
<name>A0A1H8I818_9FIRM</name>
<evidence type="ECO:0000313" key="3">
    <source>
        <dbReference type="Proteomes" id="UP000199512"/>
    </source>
</evidence>
<proteinExistence type="predicted"/>
<feature type="transmembrane region" description="Helical" evidence="1">
    <location>
        <begin position="199"/>
        <end position="225"/>
    </location>
</feature>
<feature type="transmembrane region" description="Helical" evidence="1">
    <location>
        <begin position="12"/>
        <end position="33"/>
    </location>
</feature>
<dbReference type="EMBL" id="FODF01000007">
    <property type="protein sequence ID" value="SEN63988.1"/>
    <property type="molecule type" value="Genomic_DNA"/>
</dbReference>
<protein>
    <submittedName>
        <fullName evidence="2">Uncharacterized protein</fullName>
    </submittedName>
</protein>
<dbReference type="AlphaFoldDB" id="A0A1H8I818"/>
<accession>A0A1H8I818</accession>
<feature type="transmembrane region" description="Helical" evidence="1">
    <location>
        <begin position="285"/>
        <end position="307"/>
    </location>
</feature>
<feature type="transmembrane region" description="Helical" evidence="1">
    <location>
        <begin position="156"/>
        <end position="178"/>
    </location>
</feature>
<dbReference type="RefSeq" id="WP_091975565.1">
    <property type="nucleotide sequence ID" value="NZ_FODF01000007.1"/>
</dbReference>
<keyword evidence="3" id="KW-1185">Reference proteome</keyword>
<reference evidence="2 3" key="1">
    <citation type="submission" date="2016-10" db="EMBL/GenBank/DDBJ databases">
        <authorList>
            <person name="de Groot N.N."/>
        </authorList>
    </citation>
    <scope>NUCLEOTIDE SEQUENCE [LARGE SCALE GENOMIC DNA]</scope>
    <source>
        <strain evidence="2 3">Calf135</strain>
    </source>
</reference>
<gene>
    <name evidence="2" type="ORF">SAMN05216454_10754</name>
</gene>
<feature type="transmembrane region" description="Helical" evidence="1">
    <location>
        <begin position="363"/>
        <end position="382"/>
    </location>
</feature>
<dbReference type="OrthoDB" id="1661582at2"/>
<sequence>MNRKINVNRSFIVSILFVFALMVILNMNTVFVADDFNNMFTMDNEKITNIFQVFSNQAKRYYNTNGRILAHTIGEIILIFNKNIINIVDSAGFCALMYLMYKFSTLNDFYGIDIGYKHNRKVIKKNKYGRHIYKTMFFLNVFFLVWKFTPVFGQDFLWIIGAANYMWTNVILLSALLIARKVTVLDYRVRSIKSMVFTIFISLLAGMTNENSVPALLTIYVYYIVKMMKEKHKELPTLILMFISSFAGFIVMITAPGNFVRMSFFKESEIMLVRYFNRLQRISEAFSEHFTVILIIVLIIALIARIIDLKKSFETEAYIVAALVSYFSMIMAPTFPPRAMVITLILFIISIVMNISVIGRFNINIAMGILSIGIVLGGVYFAKTYFEAVKDAGEYVSKYSAREIIIKDSKNMGRFENIRVPAVETDNPYCAAYGLGDCEEDKNNWINEAIARYYGVNSIILRKK</sequence>
<feature type="transmembrane region" description="Helical" evidence="1">
    <location>
        <begin position="131"/>
        <end position="150"/>
    </location>
</feature>
<feature type="transmembrane region" description="Helical" evidence="1">
    <location>
        <begin position="237"/>
        <end position="264"/>
    </location>
</feature>
<evidence type="ECO:0000256" key="1">
    <source>
        <dbReference type="SAM" id="Phobius"/>
    </source>
</evidence>
<evidence type="ECO:0000313" key="2">
    <source>
        <dbReference type="EMBL" id="SEN63988.1"/>
    </source>
</evidence>
<keyword evidence="1" id="KW-0472">Membrane</keyword>
<feature type="transmembrane region" description="Helical" evidence="1">
    <location>
        <begin position="339"/>
        <end position="357"/>
    </location>
</feature>
<keyword evidence="1" id="KW-0812">Transmembrane</keyword>
<dbReference type="Proteomes" id="UP000199512">
    <property type="component" value="Unassembled WGS sequence"/>
</dbReference>
<organism evidence="2 3">
    <name type="scientific">Peptostreptococcus russellii</name>
    <dbReference type="NCBI Taxonomy" id="215200"/>
    <lineage>
        <taxon>Bacteria</taxon>
        <taxon>Bacillati</taxon>
        <taxon>Bacillota</taxon>
        <taxon>Clostridia</taxon>
        <taxon>Peptostreptococcales</taxon>
        <taxon>Peptostreptococcaceae</taxon>
        <taxon>Peptostreptococcus</taxon>
    </lineage>
</organism>